<feature type="transmembrane region" description="Helical" evidence="1">
    <location>
        <begin position="71"/>
        <end position="88"/>
    </location>
</feature>
<keyword evidence="1" id="KW-0812">Transmembrane</keyword>
<dbReference type="Proteomes" id="UP001500274">
    <property type="component" value="Unassembled WGS sequence"/>
</dbReference>
<evidence type="ECO:0000313" key="2">
    <source>
        <dbReference type="EMBL" id="GAA2576768.1"/>
    </source>
</evidence>
<organism evidence="2 3">
    <name type="scientific">Microbacterium binotii</name>
    <dbReference type="NCBI Taxonomy" id="462710"/>
    <lineage>
        <taxon>Bacteria</taxon>
        <taxon>Bacillati</taxon>
        <taxon>Actinomycetota</taxon>
        <taxon>Actinomycetes</taxon>
        <taxon>Micrococcales</taxon>
        <taxon>Microbacteriaceae</taxon>
        <taxon>Microbacterium</taxon>
    </lineage>
</organism>
<dbReference type="Pfam" id="PF11255">
    <property type="entry name" value="DUF3054"/>
    <property type="match status" value="1"/>
</dbReference>
<dbReference type="EMBL" id="BAAARI010000011">
    <property type="protein sequence ID" value="GAA2576768.1"/>
    <property type="molecule type" value="Genomic_DNA"/>
</dbReference>
<dbReference type="RefSeq" id="WP_344228272.1">
    <property type="nucleotide sequence ID" value="NZ_BAAARI010000011.1"/>
</dbReference>
<feature type="transmembrane region" description="Helical" evidence="1">
    <location>
        <begin position="41"/>
        <end position="59"/>
    </location>
</feature>
<reference evidence="2 3" key="1">
    <citation type="journal article" date="2019" name="Int. J. Syst. Evol. Microbiol.">
        <title>The Global Catalogue of Microorganisms (GCM) 10K type strain sequencing project: providing services to taxonomists for standard genome sequencing and annotation.</title>
        <authorList>
            <consortium name="The Broad Institute Genomics Platform"/>
            <consortium name="The Broad Institute Genome Sequencing Center for Infectious Disease"/>
            <person name="Wu L."/>
            <person name="Ma J."/>
        </authorList>
    </citation>
    <scope>NUCLEOTIDE SEQUENCE [LARGE SCALE GENOMIC DNA]</scope>
    <source>
        <strain evidence="2 3">JCM 16365</strain>
    </source>
</reference>
<accession>A0ABN3PFR8</accession>
<protein>
    <submittedName>
        <fullName evidence="2">DUF3054 domain-containing protein</fullName>
    </submittedName>
</protein>
<feature type="transmembrane region" description="Helical" evidence="1">
    <location>
        <begin position="94"/>
        <end position="114"/>
    </location>
</feature>
<gene>
    <name evidence="2" type="ORF">GCM10009862_15130</name>
</gene>
<comment type="caution">
    <text evidence="2">The sequence shown here is derived from an EMBL/GenBank/DDBJ whole genome shotgun (WGS) entry which is preliminary data.</text>
</comment>
<evidence type="ECO:0000313" key="3">
    <source>
        <dbReference type="Proteomes" id="UP001500274"/>
    </source>
</evidence>
<keyword evidence="3" id="KW-1185">Reference proteome</keyword>
<keyword evidence="1" id="KW-0472">Membrane</keyword>
<name>A0ABN3PFR8_9MICO</name>
<feature type="transmembrane region" description="Helical" evidence="1">
    <location>
        <begin position="9"/>
        <end position="29"/>
    </location>
</feature>
<dbReference type="InterPro" id="IPR021414">
    <property type="entry name" value="DUF3054"/>
</dbReference>
<keyword evidence="1" id="KW-1133">Transmembrane helix</keyword>
<evidence type="ECO:0000256" key="1">
    <source>
        <dbReference type="SAM" id="Phobius"/>
    </source>
</evidence>
<proteinExistence type="predicted"/>
<sequence length="136" mass="14406">MLSRLRRPILLAAVADVLVVVVFCAIGRASHDESPLGELLVTAWPFLVALAAGWGISLAWRRPFAVLRTGVPVWIVTVAGGMLLRVLVGQGTAPAFIVVASLALGVLLVGWRAARMAVLRRPGRSAMTAADENMKA</sequence>